<keyword evidence="3" id="KW-1185">Reference proteome</keyword>
<organism evidence="2 3">
    <name type="scientific">Cercophora scortea</name>
    <dbReference type="NCBI Taxonomy" id="314031"/>
    <lineage>
        <taxon>Eukaryota</taxon>
        <taxon>Fungi</taxon>
        <taxon>Dikarya</taxon>
        <taxon>Ascomycota</taxon>
        <taxon>Pezizomycotina</taxon>
        <taxon>Sordariomycetes</taxon>
        <taxon>Sordariomycetidae</taxon>
        <taxon>Sordariales</taxon>
        <taxon>Lasiosphaeriaceae</taxon>
        <taxon>Cercophora</taxon>
    </lineage>
</organism>
<evidence type="ECO:0000313" key="3">
    <source>
        <dbReference type="Proteomes" id="UP001286456"/>
    </source>
</evidence>
<gene>
    <name evidence="2" type="ORF">B0T19DRAFT_432519</name>
</gene>
<dbReference type="EMBL" id="JAUEPO010000006">
    <property type="protein sequence ID" value="KAK3319465.1"/>
    <property type="molecule type" value="Genomic_DNA"/>
</dbReference>
<keyword evidence="1" id="KW-0732">Signal</keyword>
<dbReference type="AlphaFoldDB" id="A0AAE0I6N7"/>
<feature type="chain" id="PRO_5041910734" evidence="1">
    <location>
        <begin position="24"/>
        <end position="431"/>
    </location>
</feature>
<dbReference type="Proteomes" id="UP001286456">
    <property type="component" value="Unassembled WGS sequence"/>
</dbReference>
<feature type="signal peptide" evidence="1">
    <location>
        <begin position="1"/>
        <end position="23"/>
    </location>
</feature>
<reference evidence="2" key="1">
    <citation type="journal article" date="2023" name="Mol. Phylogenet. Evol.">
        <title>Genome-scale phylogeny and comparative genomics of the fungal order Sordariales.</title>
        <authorList>
            <person name="Hensen N."/>
            <person name="Bonometti L."/>
            <person name="Westerberg I."/>
            <person name="Brannstrom I.O."/>
            <person name="Guillou S."/>
            <person name="Cros-Aarteil S."/>
            <person name="Calhoun S."/>
            <person name="Haridas S."/>
            <person name="Kuo A."/>
            <person name="Mondo S."/>
            <person name="Pangilinan J."/>
            <person name="Riley R."/>
            <person name="LaButti K."/>
            <person name="Andreopoulos B."/>
            <person name="Lipzen A."/>
            <person name="Chen C."/>
            <person name="Yan M."/>
            <person name="Daum C."/>
            <person name="Ng V."/>
            <person name="Clum A."/>
            <person name="Steindorff A."/>
            <person name="Ohm R.A."/>
            <person name="Martin F."/>
            <person name="Silar P."/>
            <person name="Natvig D.O."/>
            <person name="Lalanne C."/>
            <person name="Gautier V."/>
            <person name="Ament-Velasquez S.L."/>
            <person name="Kruys A."/>
            <person name="Hutchinson M.I."/>
            <person name="Powell A.J."/>
            <person name="Barry K."/>
            <person name="Miller A.N."/>
            <person name="Grigoriev I.V."/>
            <person name="Debuchy R."/>
            <person name="Gladieux P."/>
            <person name="Hiltunen Thoren M."/>
            <person name="Johannesson H."/>
        </authorList>
    </citation>
    <scope>NUCLEOTIDE SEQUENCE</scope>
    <source>
        <strain evidence="2">SMH4131-1</strain>
    </source>
</reference>
<sequence length="431" mass="45783">MALKSFFFIAAGCFSSLLSLTSGQGLVAVRPGKPDLRLGEILNPVIGFLECSKGDTTVQALCQIVSKRVSAALASASIKVDRTGVLFVYDDPTDRGIDTGHSCTVTAEIQNTRAEAKLLADASLDFSGNPLSVSDPALFVAELPVELSARIDVKERFGTRVLLGGCTHLGSDSFTLTGSVQTTAKIAILFSFAPALVRINAAGNYIFTIRPIIKVAAQLAKTDIDFNISGVSFLNGLVTAILGGTSSLFKAVTSILRGDSLSKVWANVKQHVLDVAVGSLLSIPFDLLDDLVELLAQLYVDEKKAGTAQAYSGELEKQLRKLISGALGLNANGERQFVLRKDFVDLINKFGDGADIWLPDKPVGYCVKDSECSDGKFCNGLEKCINEKCVAGQRPCFAGEERCVEGSGRCVLTCGGTTGKICPKRSRGVLI</sequence>
<accession>A0AAE0I6N7</accession>
<proteinExistence type="predicted"/>
<reference evidence="2" key="2">
    <citation type="submission" date="2023-06" db="EMBL/GenBank/DDBJ databases">
        <authorList>
            <consortium name="Lawrence Berkeley National Laboratory"/>
            <person name="Haridas S."/>
            <person name="Hensen N."/>
            <person name="Bonometti L."/>
            <person name="Westerberg I."/>
            <person name="Brannstrom I.O."/>
            <person name="Guillou S."/>
            <person name="Cros-Aarteil S."/>
            <person name="Calhoun S."/>
            <person name="Kuo A."/>
            <person name="Mondo S."/>
            <person name="Pangilinan J."/>
            <person name="Riley R."/>
            <person name="Labutti K."/>
            <person name="Andreopoulos B."/>
            <person name="Lipzen A."/>
            <person name="Chen C."/>
            <person name="Yanf M."/>
            <person name="Daum C."/>
            <person name="Ng V."/>
            <person name="Clum A."/>
            <person name="Steindorff A."/>
            <person name="Ohm R."/>
            <person name="Martin F."/>
            <person name="Silar P."/>
            <person name="Natvig D."/>
            <person name="Lalanne C."/>
            <person name="Gautier V."/>
            <person name="Ament-Velasquez S.L."/>
            <person name="Kruys A."/>
            <person name="Hutchinson M.I."/>
            <person name="Powell A.J."/>
            <person name="Barry K."/>
            <person name="Miller A.N."/>
            <person name="Grigoriev I.V."/>
            <person name="Debuchy R."/>
            <person name="Gladieux P."/>
            <person name="Thoren M.H."/>
            <person name="Johannesson H."/>
        </authorList>
    </citation>
    <scope>NUCLEOTIDE SEQUENCE</scope>
    <source>
        <strain evidence="2">SMH4131-1</strain>
    </source>
</reference>
<evidence type="ECO:0000313" key="2">
    <source>
        <dbReference type="EMBL" id="KAK3319465.1"/>
    </source>
</evidence>
<protein>
    <submittedName>
        <fullName evidence="2">Uncharacterized protein</fullName>
    </submittedName>
</protein>
<comment type="caution">
    <text evidence="2">The sequence shown here is derived from an EMBL/GenBank/DDBJ whole genome shotgun (WGS) entry which is preliminary data.</text>
</comment>
<name>A0AAE0I6N7_9PEZI</name>
<evidence type="ECO:0000256" key="1">
    <source>
        <dbReference type="SAM" id="SignalP"/>
    </source>
</evidence>